<proteinExistence type="predicted"/>
<keyword evidence="2" id="KW-1185">Reference proteome</keyword>
<comment type="caution">
    <text evidence="1">The sequence shown here is derived from an EMBL/GenBank/DDBJ whole genome shotgun (WGS) entry which is preliminary data.</text>
</comment>
<organism evidence="1 2">
    <name type="scientific">Dipteronia dyeriana</name>
    <dbReference type="NCBI Taxonomy" id="168575"/>
    <lineage>
        <taxon>Eukaryota</taxon>
        <taxon>Viridiplantae</taxon>
        <taxon>Streptophyta</taxon>
        <taxon>Embryophyta</taxon>
        <taxon>Tracheophyta</taxon>
        <taxon>Spermatophyta</taxon>
        <taxon>Magnoliopsida</taxon>
        <taxon>eudicotyledons</taxon>
        <taxon>Gunneridae</taxon>
        <taxon>Pentapetalae</taxon>
        <taxon>rosids</taxon>
        <taxon>malvids</taxon>
        <taxon>Sapindales</taxon>
        <taxon>Sapindaceae</taxon>
        <taxon>Hippocastanoideae</taxon>
        <taxon>Acereae</taxon>
        <taxon>Dipteronia</taxon>
    </lineage>
</organism>
<dbReference type="Proteomes" id="UP001280121">
    <property type="component" value="Unassembled WGS sequence"/>
</dbReference>
<dbReference type="PANTHER" id="PTHR33710:SF62">
    <property type="entry name" value="DUF4283 DOMAIN PROTEIN"/>
    <property type="match status" value="1"/>
</dbReference>
<dbReference type="EMBL" id="JANJYI010000004">
    <property type="protein sequence ID" value="KAK2653203.1"/>
    <property type="molecule type" value="Genomic_DNA"/>
</dbReference>
<name>A0AAE0CJU2_9ROSI</name>
<sequence length="223" mass="25567">MVSYPSLVGGDFNEILYMSEKTGGAPKQELLIENVRNVLEDYGLRDLGYSSPRFTWSNRRDVDLLVQERLDKCVSFADWQQLFPVFSVEHMEFWNSLPSSGHLEVVLGTMEARLPLNMWEFLDSPFSMEDMWVALFQMDSFKASGVDWYLANFYQRFWSVVGEDVSKALANQLRTILGYVIDESQSAFIPGRQITDNAMVSSECMHALRGKLMGEKRVSCLLN</sequence>
<evidence type="ECO:0000313" key="1">
    <source>
        <dbReference type="EMBL" id="KAK2653203.1"/>
    </source>
</evidence>
<accession>A0AAE0CJU2</accession>
<reference evidence="1" key="1">
    <citation type="journal article" date="2023" name="Plant J.">
        <title>Genome sequences and population genomics provide insights into the demographic history, inbreeding, and mutation load of two 'living fossil' tree species of Dipteronia.</title>
        <authorList>
            <person name="Feng Y."/>
            <person name="Comes H.P."/>
            <person name="Chen J."/>
            <person name="Zhu S."/>
            <person name="Lu R."/>
            <person name="Zhang X."/>
            <person name="Li P."/>
            <person name="Qiu J."/>
            <person name="Olsen K.M."/>
            <person name="Qiu Y."/>
        </authorList>
    </citation>
    <scope>NUCLEOTIDE SEQUENCE</scope>
    <source>
        <strain evidence="1">KIB01</strain>
    </source>
</reference>
<gene>
    <name evidence="1" type="ORF">Ddye_013059</name>
</gene>
<evidence type="ECO:0008006" key="3">
    <source>
        <dbReference type="Google" id="ProtNLM"/>
    </source>
</evidence>
<dbReference type="AlphaFoldDB" id="A0AAE0CJU2"/>
<evidence type="ECO:0000313" key="2">
    <source>
        <dbReference type="Proteomes" id="UP001280121"/>
    </source>
</evidence>
<dbReference type="SUPFAM" id="SSF56219">
    <property type="entry name" value="DNase I-like"/>
    <property type="match status" value="1"/>
</dbReference>
<dbReference type="InterPro" id="IPR036691">
    <property type="entry name" value="Endo/exonu/phosph_ase_sf"/>
</dbReference>
<protein>
    <recommendedName>
        <fullName evidence="3">Reverse transcriptase</fullName>
    </recommendedName>
</protein>
<dbReference type="PANTHER" id="PTHR33710">
    <property type="entry name" value="BNAC02G09200D PROTEIN"/>
    <property type="match status" value="1"/>
</dbReference>